<evidence type="ECO:0000256" key="2">
    <source>
        <dbReference type="RuleBase" id="RU361183"/>
    </source>
</evidence>
<feature type="signal peptide" evidence="2">
    <location>
        <begin position="1"/>
        <end position="24"/>
    </location>
</feature>
<evidence type="ECO:0000313" key="4">
    <source>
        <dbReference type="EMBL" id="CAF4203150.1"/>
    </source>
</evidence>
<dbReference type="PROSITE" id="PS51864">
    <property type="entry name" value="ASTACIN"/>
    <property type="match status" value="1"/>
</dbReference>
<dbReference type="GO" id="GO:0004222">
    <property type="term" value="F:metalloendopeptidase activity"/>
    <property type="evidence" value="ECO:0007669"/>
    <property type="project" value="UniProtKB-UniRule"/>
</dbReference>
<feature type="binding site" evidence="1">
    <location>
        <position position="174"/>
    </location>
    <ligand>
        <name>Zn(2+)</name>
        <dbReference type="ChEBI" id="CHEBI:29105"/>
        <note>catalytic</note>
    </ligand>
</feature>
<comment type="caution">
    <text evidence="4">The sequence shown here is derived from an EMBL/GenBank/DDBJ whole genome shotgun (WGS) entry which is preliminary data.</text>
</comment>
<feature type="binding site" evidence="1">
    <location>
        <position position="164"/>
    </location>
    <ligand>
        <name>Zn(2+)</name>
        <dbReference type="ChEBI" id="CHEBI:29105"/>
        <note>catalytic</note>
    </ligand>
</feature>
<dbReference type="EMBL" id="CAJOBG010006980">
    <property type="protein sequence ID" value="CAF4203150.1"/>
    <property type="molecule type" value="Genomic_DNA"/>
</dbReference>
<dbReference type="EC" id="3.4.24.-" evidence="2"/>
<sequence length="389" mass="43883">MTVVKSTMISCWIIVKILGALVSAYPSQQFLPVQVKDGEYLVGGDMIFPTQNMMRGVAQSTAGTRWTNGIVPYVMSTDFTAQQQTLITGAMRNIERLTAISNRKCVQFRPKIVTDRYSILIKTGSGCSSHVGQNTGWTGQLELTLQVPTTPQNSHCMHEGTIMHELLHTLGFQHEHQRSDRDSFLTINYANIQNGYAFAFDKLTSANSDNQGTPYDYNSIMHYGRTSFSSNGQPTMVPKNPTATIGDRTTLSPIDIQEIQKFYQYSMNSITTDISESPAIGKKVNTILEPQRFQRFLQNFVLVWLDPSLDESSDDVKNSIQYLRNITTFIAIFTDVEQCVDYISDIIDEHVFMIVADPLGRHLISDIEIHTWLQLDSIYVLHNKPSTQK</sequence>
<keyword evidence="1 2" id="KW-0378">Hydrolase</keyword>
<dbReference type="InterPro" id="IPR001506">
    <property type="entry name" value="Peptidase_M12A"/>
</dbReference>
<dbReference type="GO" id="GO:0008270">
    <property type="term" value="F:zinc ion binding"/>
    <property type="evidence" value="ECO:0007669"/>
    <property type="project" value="UniProtKB-UniRule"/>
</dbReference>
<dbReference type="Pfam" id="PF01400">
    <property type="entry name" value="Astacin"/>
    <property type="match status" value="1"/>
</dbReference>
<evidence type="ECO:0000259" key="3">
    <source>
        <dbReference type="PROSITE" id="PS51864"/>
    </source>
</evidence>
<dbReference type="Proteomes" id="UP000663866">
    <property type="component" value="Unassembled WGS sequence"/>
</dbReference>
<keyword evidence="1 2" id="KW-0479">Metal-binding</keyword>
<accession>A0A820B6P9</accession>
<feature type="binding site" evidence="1">
    <location>
        <position position="168"/>
    </location>
    <ligand>
        <name>Zn(2+)</name>
        <dbReference type="ChEBI" id="CHEBI:29105"/>
        <note>catalytic</note>
    </ligand>
</feature>
<keyword evidence="1 2" id="KW-0862">Zinc</keyword>
<feature type="active site" evidence="1">
    <location>
        <position position="165"/>
    </location>
</feature>
<keyword evidence="1 2" id="KW-0645">Protease</keyword>
<dbReference type="PANTHER" id="PTHR10127">
    <property type="entry name" value="DISCOIDIN, CUB, EGF, LAMININ , AND ZINC METALLOPROTEASE DOMAIN CONTAINING"/>
    <property type="match status" value="1"/>
</dbReference>
<organism evidence="4 5">
    <name type="scientific">Rotaria magnacalcarata</name>
    <dbReference type="NCBI Taxonomy" id="392030"/>
    <lineage>
        <taxon>Eukaryota</taxon>
        <taxon>Metazoa</taxon>
        <taxon>Spiralia</taxon>
        <taxon>Gnathifera</taxon>
        <taxon>Rotifera</taxon>
        <taxon>Eurotatoria</taxon>
        <taxon>Bdelloidea</taxon>
        <taxon>Philodinida</taxon>
        <taxon>Philodinidae</taxon>
        <taxon>Rotaria</taxon>
    </lineage>
</organism>
<dbReference type="AlphaFoldDB" id="A0A820B6P9"/>
<feature type="domain" description="Peptidase M12A" evidence="3">
    <location>
        <begin position="55"/>
        <end position="266"/>
    </location>
</feature>
<keyword evidence="1 2" id="KW-0482">Metalloprotease</keyword>
<dbReference type="Gene3D" id="3.40.390.10">
    <property type="entry name" value="Collagenase (Catalytic Domain)"/>
    <property type="match status" value="1"/>
</dbReference>
<keyword evidence="2" id="KW-0732">Signal</keyword>
<proteinExistence type="predicted"/>
<name>A0A820B6P9_9BILA</name>
<evidence type="ECO:0000313" key="5">
    <source>
        <dbReference type="Proteomes" id="UP000663866"/>
    </source>
</evidence>
<dbReference type="SUPFAM" id="SSF55486">
    <property type="entry name" value="Metalloproteases ('zincins'), catalytic domain"/>
    <property type="match status" value="1"/>
</dbReference>
<gene>
    <name evidence="4" type="ORF">OVN521_LOCUS26498</name>
</gene>
<comment type="caution">
    <text evidence="1">Lacks conserved residue(s) required for the propagation of feature annotation.</text>
</comment>
<feature type="chain" id="PRO_5033100797" description="Metalloendopeptidase" evidence="2">
    <location>
        <begin position="25"/>
        <end position="389"/>
    </location>
</feature>
<dbReference type="InterPro" id="IPR034035">
    <property type="entry name" value="Astacin-like_dom"/>
</dbReference>
<dbReference type="InterPro" id="IPR024079">
    <property type="entry name" value="MetalloPept_cat_dom_sf"/>
</dbReference>
<evidence type="ECO:0000256" key="1">
    <source>
        <dbReference type="PROSITE-ProRule" id="PRU01211"/>
    </source>
</evidence>
<dbReference type="CDD" id="cd04280">
    <property type="entry name" value="ZnMc_astacin_like"/>
    <property type="match status" value="1"/>
</dbReference>
<dbReference type="SMART" id="SM00235">
    <property type="entry name" value="ZnMc"/>
    <property type="match status" value="1"/>
</dbReference>
<dbReference type="PANTHER" id="PTHR10127:SF883">
    <property type="entry name" value="ZINC METALLOPROTEINASE NAS-8"/>
    <property type="match status" value="1"/>
</dbReference>
<dbReference type="GO" id="GO:0006508">
    <property type="term" value="P:proteolysis"/>
    <property type="evidence" value="ECO:0007669"/>
    <property type="project" value="UniProtKB-KW"/>
</dbReference>
<reference evidence="4" key="1">
    <citation type="submission" date="2021-02" db="EMBL/GenBank/DDBJ databases">
        <authorList>
            <person name="Nowell W R."/>
        </authorList>
    </citation>
    <scope>NUCLEOTIDE SEQUENCE</scope>
</reference>
<dbReference type="InterPro" id="IPR006026">
    <property type="entry name" value="Peptidase_Metallo"/>
</dbReference>
<protein>
    <recommendedName>
        <fullName evidence="2">Metalloendopeptidase</fullName>
        <ecNumber evidence="2">3.4.24.-</ecNumber>
    </recommendedName>
</protein>
<comment type="cofactor">
    <cofactor evidence="1 2">
        <name>Zn(2+)</name>
        <dbReference type="ChEBI" id="CHEBI:29105"/>
    </cofactor>
    <text evidence="1 2">Binds 1 zinc ion per subunit.</text>
</comment>
<keyword evidence="5" id="KW-1185">Reference proteome</keyword>
<dbReference type="PRINTS" id="PR00480">
    <property type="entry name" value="ASTACIN"/>
</dbReference>